<dbReference type="Gene3D" id="2.60.40.10">
    <property type="entry name" value="Immunoglobulins"/>
    <property type="match status" value="1"/>
</dbReference>
<keyword evidence="1" id="KW-0472">Membrane</keyword>
<name>A0A6B0SNI5_9EURY</name>
<accession>A0A6B0SNI5</accession>
<evidence type="ECO:0000313" key="2">
    <source>
        <dbReference type="EMBL" id="MXR40285.1"/>
    </source>
</evidence>
<keyword evidence="1" id="KW-0812">Transmembrane</keyword>
<dbReference type="AlphaFoldDB" id="A0A6B0SNI5"/>
<proteinExistence type="predicted"/>
<dbReference type="PANTHER" id="PTHR35902">
    <property type="entry name" value="S-LAYER DOMAIN-LIKE PROTEIN-RELATED"/>
    <property type="match status" value="1"/>
</dbReference>
<dbReference type="PANTHER" id="PTHR35902:SF3">
    <property type="entry name" value="NPCBM-ASSOCIATED, NEW3 DOMAIN OF ALPHA-GALACTOSIDASE"/>
    <property type="match status" value="1"/>
</dbReference>
<evidence type="ECO:0000313" key="3">
    <source>
        <dbReference type="Proteomes" id="UP000437065"/>
    </source>
</evidence>
<dbReference type="InterPro" id="IPR013783">
    <property type="entry name" value="Ig-like_fold"/>
</dbReference>
<comment type="caution">
    <text evidence="2">The sequence shown here is derived from an EMBL/GenBank/DDBJ whole genome shotgun (WGS) entry which is preliminary data.</text>
</comment>
<dbReference type="Proteomes" id="UP000437065">
    <property type="component" value="Unassembled WGS sequence"/>
</dbReference>
<sequence>MRTPSTSVVAVCLVLVVGGVAGVAAPAVADTFVTMTSDISTEDPVPEEAFTVTTTLTNDDDSDDTYRITDLSVAEVSDRNYDEDDEELSVLDVSDPLGPGTERTYDFSVTLDDTGEQTVYVHATLLNSRGDRKYIVQPVTVDVDRPDPQLELDVSDAVVGAERTVNVTVANGLNTSVSQIDVRVDSSSDALAFRTTGRVRPMLADGDTAVFAFPVRATEAGQFPVDVTLRYTLDGDRRTVTRTFGGDFSEPQNPGEIRLTGVSVTRGPDGVLQIAGSAANVGSTDVESVLVSVVDGDGIRAADPQPDYFVGGVEGSDFASFDLNAELTGDRTTVPVRVEYVVDDVRGSYTTDVRVSQSVLATPTPAPQSGALGGLPLLPAALAVLVVVLGAVLVLRR</sequence>
<protein>
    <recommendedName>
        <fullName evidence="4">CARDB protein</fullName>
    </recommendedName>
</protein>
<feature type="transmembrane region" description="Helical" evidence="1">
    <location>
        <begin position="377"/>
        <end position="395"/>
    </location>
</feature>
<keyword evidence="1" id="KW-1133">Transmembrane helix</keyword>
<evidence type="ECO:0008006" key="4">
    <source>
        <dbReference type="Google" id="ProtNLM"/>
    </source>
</evidence>
<reference evidence="2 3" key="1">
    <citation type="submission" date="2019-12" db="EMBL/GenBank/DDBJ databases">
        <title>Isolation and characterization of three novel carbon monoxide-oxidizing members of Halobacteria from salione crusts and soils.</title>
        <authorList>
            <person name="Myers M.R."/>
            <person name="King G.M."/>
        </authorList>
    </citation>
    <scope>NUCLEOTIDE SEQUENCE [LARGE SCALE GENOMIC DNA]</scope>
    <source>
        <strain evidence="2 3">WSA2</strain>
    </source>
</reference>
<keyword evidence="3" id="KW-1185">Reference proteome</keyword>
<dbReference type="OrthoDB" id="65070at2157"/>
<evidence type="ECO:0000256" key="1">
    <source>
        <dbReference type="SAM" id="Phobius"/>
    </source>
</evidence>
<dbReference type="RefSeq" id="WP_159663133.1">
    <property type="nucleotide sequence ID" value="NZ_WUUS01000001.1"/>
</dbReference>
<organism evidence="2 3">
    <name type="scientific">Halobaculum saliterrae</name>
    <dbReference type="NCBI Taxonomy" id="2073113"/>
    <lineage>
        <taxon>Archaea</taxon>
        <taxon>Methanobacteriati</taxon>
        <taxon>Methanobacteriota</taxon>
        <taxon>Stenosarchaea group</taxon>
        <taxon>Halobacteria</taxon>
        <taxon>Halobacteriales</taxon>
        <taxon>Haloferacaceae</taxon>
        <taxon>Halobaculum</taxon>
    </lineage>
</organism>
<gene>
    <name evidence="2" type="ORF">GRX01_02785</name>
</gene>
<dbReference type="EMBL" id="WUUS01000001">
    <property type="protein sequence ID" value="MXR40285.1"/>
    <property type="molecule type" value="Genomic_DNA"/>
</dbReference>